<dbReference type="REBASE" id="355818">
    <property type="entry name" value="M.Pba24ORF49310P"/>
</dbReference>
<dbReference type="KEGG" id="rcf:Poly24_49310"/>
<protein>
    <recommendedName>
        <fullName evidence="3">Methyltransferase</fullName>
        <ecNumber evidence="3">2.1.1.-</ecNumber>
    </recommendedName>
</protein>
<dbReference type="EC" id="2.1.1.-" evidence="3"/>
<evidence type="ECO:0000256" key="4">
    <source>
        <dbReference type="SAM" id="MobiDB-lite"/>
    </source>
</evidence>
<proteinExistence type="inferred from homology"/>
<comment type="similarity">
    <text evidence="3">Belongs to the N(4)/N(6)-methyltransferase family.</text>
</comment>
<dbReference type="InterPro" id="IPR001091">
    <property type="entry name" value="RM_Methyltransferase"/>
</dbReference>
<dbReference type="InterPro" id="IPR002941">
    <property type="entry name" value="DNA_methylase_N4/N6"/>
</dbReference>
<sequence>MGKRGSGEVVQSHSRGPMVGDVVRRARAALELLQQHTFMEEPMKNNPLPRLDNDLKLRDRILPFCRLQPGEVWDDPDGKHRIACRDATDTDAVTDLVGNALPTLAIHDPPYNLVAFELRTVGEFVAWCRKWIGNTTEVLASDASLYVWLGADQNNGFQPLPDFMVMMRDLPYRSRSFVTMRNQRGYGTQKNWMAVRQELLYYTKGSPVFNVEAEYTDIPKILRGYYKDVQGKKTENLERSKSENIRAGNVWVDIQQVFYRMDENVSGCYAQKPLKCIERIVEASSRPGDGVVDFFAHSGATLIACEKLGRRCITTDTDPIYAEICIRRLERYRETGREGWQNGHPFEKEVPRLSEDWDASETRDEPSQSLRS</sequence>
<feature type="region of interest" description="Disordered" evidence="4">
    <location>
        <begin position="338"/>
        <end position="372"/>
    </location>
</feature>
<dbReference type="GO" id="GO:0008170">
    <property type="term" value="F:N-methyltransferase activity"/>
    <property type="evidence" value="ECO:0007669"/>
    <property type="project" value="InterPro"/>
</dbReference>
<evidence type="ECO:0000313" key="6">
    <source>
        <dbReference type="EMBL" id="QDV71197.1"/>
    </source>
</evidence>
<feature type="compositionally biased region" description="Basic and acidic residues" evidence="4">
    <location>
        <begin position="345"/>
        <end position="366"/>
    </location>
</feature>
<evidence type="ECO:0000259" key="5">
    <source>
        <dbReference type="Pfam" id="PF01555"/>
    </source>
</evidence>
<dbReference type="AlphaFoldDB" id="A0A518K063"/>
<organism evidence="6 7">
    <name type="scientific">Rosistilla carotiformis</name>
    <dbReference type="NCBI Taxonomy" id="2528017"/>
    <lineage>
        <taxon>Bacteria</taxon>
        <taxon>Pseudomonadati</taxon>
        <taxon>Planctomycetota</taxon>
        <taxon>Planctomycetia</taxon>
        <taxon>Pirellulales</taxon>
        <taxon>Pirellulaceae</taxon>
        <taxon>Rosistilla</taxon>
    </lineage>
</organism>
<reference evidence="6 7" key="1">
    <citation type="submission" date="2019-02" db="EMBL/GenBank/DDBJ databases">
        <title>Deep-cultivation of Planctomycetes and their phenomic and genomic characterization uncovers novel biology.</title>
        <authorList>
            <person name="Wiegand S."/>
            <person name="Jogler M."/>
            <person name="Boedeker C."/>
            <person name="Pinto D."/>
            <person name="Vollmers J."/>
            <person name="Rivas-Marin E."/>
            <person name="Kohn T."/>
            <person name="Peeters S.H."/>
            <person name="Heuer A."/>
            <person name="Rast P."/>
            <person name="Oberbeckmann S."/>
            <person name="Bunk B."/>
            <person name="Jeske O."/>
            <person name="Meyerdierks A."/>
            <person name="Storesund J.E."/>
            <person name="Kallscheuer N."/>
            <person name="Luecker S."/>
            <person name="Lage O.M."/>
            <person name="Pohl T."/>
            <person name="Merkel B.J."/>
            <person name="Hornburger P."/>
            <person name="Mueller R.-W."/>
            <person name="Bruemmer F."/>
            <person name="Labrenz M."/>
            <person name="Spormann A.M."/>
            <person name="Op den Camp H."/>
            <person name="Overmann J."/>
            <person name="Amann R."/>
            <person name="Jetten M.S.M."/>
            <person name="Mascher T."/>
            <person name="Medema M.H."/>
            <person name="Devos D.P."/>
            <person name="Kaster A.-K."/>
            <person name="Ovreas L."/>
            <person name="Rohde M."/>
            <person name="Galperin M.Y."/>
            <person name="Jogler C."/>
        </authorList>
    </citation>
    <scope>NUCLEOTIDE SEQUENCE [LARGE SCALE GENOMIC DNA]</scope>
    <source>
        <strain evidence="6 7">Poly24</strain>
    </source>
</reference>
<evidence type="ECO:0000256" key="3">
    <source>
        <dbReference type="RuleBase" id="RU362026"/>
    </source>
</evidence>
<evidence type="ECO:0000313" key="7">
    <source>
        <dbReference type="Proteomes" id="UP000315082"/>
    </source>
</evidence>
<evidence type="ECO:0000256" key="2">
    <source>
        <dbReference type="ARBA" id="ARBA00022679"/>
    </source>
</evidence>
<keyword evidence="1 6" id="KW-0489">Methyltransferase</keyword>
<gene>
    <name evidence="6" type="primary">rsrIM</name>
    <name evidence="6" type="ORF">Poly24_49310</name>
</gene>
<dbReference type="Proteomes" id="UP000315082">
    <property type="component" value="Chromosome"/>
</dbReference>
<keyword evidence="7" id="KW-1185">Reference proteome</keyword>
<accession>A0A518K063</accession>
<dbReference type="GO" id="GO:0003677">
    <property type="term" value="F:DNA binding"/>
    <property type="evidence" value="ECO:0007669"/>
    <property type="project" value="InterPro"/>
</dbReference>
<feature type="domain" description="DNA methylase N-4/N-6" evidence="5">
    <location>
        <begin position="104"/>
        <end position="324"/>
    </location>
</feature>
<evidence type="ECO:0000256" key="1">
    <source>
        <dbReference type="ARBA" id="ARBA00022603"/>
    </source>
</evidence>
<dbReference type="Pfam" id="PF01555">
    <property type="entry name" value="N6_N4_Mtase"/>
    <property type="match status" value="1"/>
</dbReference>
<dbReference type="EMBL" id="CP036348">
    <property type="protein sequence ID" value="QDV71197.1"/>
    <property type="molecule type" value="Genomic_DNA"/>
</dbReference>
<dbReference type="SUPFAM" id="SSF53335">
    <property type="entry name" value="S-adenosyl-L-methionine-dependent methyltransferases"/>
    <property type="match status" value="1"/>
</dbReference>
<dbReference type="Gene3D" id="3.40.50.150">
    <property type="entry name" value="Vaccinia Virus protein VP39"/>
    <property type="match status" value="1"/>
</dbReference>
<dbReference type="PRINTS" id="PR00508">
    <property type="entry name" value="S21N4MTFRASE"/>
</dbReference>
<name>A0A518K063_9BACT</name>
<keyword evidence="2 6" id="KW-0808">Transferase</keyword>
<dbReference type="InterPro" id="IPR029063">
    <property type="entry name" value="SAM-dependent_MTases_sf"/>
</dbReference>
<dbReference type="GO" id="GO:0032259">
    <property type="term" value="P:methylation"/>
    <property type="evidence" value="ECO:0007669"/>
    <property type="project" value="UniProtKB-KW"/>
</dbReference>